<proteinExistence type="predicted"/>
<reference evidence="1" key="2">
    <citation type="submission" date="2019-07" db="EMBL/GenBank/DDBJ databases">
        <authorList>
            <person name="Seetharam A."/>
            <person name="Woodhouse M."/>
            <person name="Cannon E."/>
        </authorList>
    </citation>
    <scope>NUCLEOTIDE SEQUENCE [LARGE SCALE GENOMIC DNA]</scope>
    <source>
        <strain evidence="1">cv. B73</strain>
    </source>
</reference>
<sequence length="123" mass="14021">MHPVAGSWSLPPSPPLHYYLMVQNWRYLHGSPLQACHSRGSVPPIAARPSRAAQRGRALGMRSCAKRVVLDDQLLGFTLVEFDVTFISWFLRHYFLLADWYPQLSADSGKAKYSPKIVQLRRL</sequence>
<protein>
    <submittedName>
        <fullName evidence="1">Uncharacterized protein</fullName>
    </submittedName>
</protein>
<evidence type="ECO:0000313" key="1">
    <source>
        <dbReference type="EnsemblPlants" id="Zm00001eb140670_P001"/>
    </source>
</evidence>
<name>A0A804N7E6_MAIZE</name>
<accession>A0A804N7E6</accession>
<evidence type="ECO:0000313" key="2">
    <source>
        <dbReference type="Proteomes" id="UP000007305"/>
    </source>
</evidence>
<dbReference type="EnsemblPlants" id="Zm00001eb140670_T001">
    <property type="protein sequence ID" value="Zm00001eb140670_P001"/>
    <property type="gene ID" value="Zm00001eb140670"/>
</dbReference>
<dbReference type="AlphaFoldDB" id="A0A804N7E6"/>
<reference evidence="1" key="3">
    <citation type="submission" date="2021-05" db="UniProtKB">
        <authorList>
            <consortium name="EnsemblPlants"/>
        </authorList>
    </citation>
    <scope>IDENTIFICATION</scope>
    <source>
        <strain evidence="1">cv. B73</strain>
    </source>
</reference>
<reference evidence="2" key="1">
    <citation type="submission" date="2015-12" db="EMBL/GenBank/DDBJ databases">
        <title>Update maize B73 reference genome by single molecule sequencing technologies.</title>
        <authorList>
            <consortium name="Maize Genome Sequencing Project"/>
            <person name="Ware D."/>
        </authorList>
    </citation>
    <scope>NUCLEOTIDE SEQUENCE [LARGE SCALE GENOMIC DNA]</scope>
    <source>
        <strain evidence="2">cv. B73</strain>
    </source>
</reference>
<keyword evidence="2" id="KW-1185">Reference proteome</keyword>
<dbReference type="Gramene" id="Zm00001eb140670_T001">
    <property type="protein sequence ID" value="Zm00001eb140670_P001"/>
    <property type="gene ID" value="Zm00001eb140670"/>
</dbReference>
<dbReference type="InParanoid" id="A0A804N7E6"/>
<dbReference type="Proteomes" id="UP000007305">
    <property type="component" value="Chromosome 3"/>
</dbReference>
<organism evidence="1 2">
    <name type="scientific">Zea mays</name>
    <name type="common">Maize</name>
    <dbReference type="NCBI Taxonomy" id="4577"/>
    <lineage>
        <taxon>Eukaryota</taxon>
        <taxon>Viridiplantae</taxon>
        <taxon>Streptophyta</taxon>
        <taxon>Embryophyta</taxon>
        <taxon>Tracheophyta</taxon>
        <taxon>Spermatophyta</taxon>
        <taxon>Magnoliopsida</taxon>
        <taxon>Liliopsida</taxon>
        <taxon>Poales</taxon>
        <taxon>Poaceae</taxon>
        <taxon>PACMAD clade</taxon>
        <taxon>Panicoideae</taxon>
        <taxon>Andropogonodae</taxon>
        <taxon>Andropogoneae</taxon>
        <taxon>Tripsacinae</taxon>
        <taxon>Zea</taxon>
    </lineage>
</organism>